<dbReference type="RefSeq" id="WP_108903408.1">
    <property type="nucleotide sequence ID" value="NZ_CP029187.1"/>
</dbReference>
<evidence type="ECO:0000313" key="1">
    <source>
        <dbReference type="EMBL" id="AWI25621.1"/>
    </source>
</evidence>
<protein>
    <submittedName>
        <fullName evidence="1">DUF2851 domain-containing protein</fullName>
    </submittedName>
</protein>
<gene>
    <name evidence="1" type="ORF">HYN49_06770</name>
</gene>
<proteinExistence type="predicted"/>
<dbReference type="KEGG" id="fpal:HYN49_06770"/>
<reference evidence="1 2" key="1">
    <citation type="submission" date="2018-05" db="EMBL/GenBank/DDBJ databases">
        <title>Genome sequencing of Flavobacterium sp. HYN0049.</title>
        <authorList>
            <person name="Yi H."/>
            <person name="Baek C."/>
        </authorList>
    </citation>
    <scope>NUCLEOTIDE SEQUENCE [LARGE SCALE GENOMIC DNA]</scope>
    <source>
        <strain evidence="1 2">HYN0049</strain>
    </source>
</reference>
<dbReference type="Pfam" id="PF11013">
    <property type="entry name" value="DUF2851"/>
    <property type="match status" value="1"/>
</dbReference>
<name>A0A2S1SGW4_9FLAO</name>
<accession>A0A2S1SGW4</accession>
<sequence>MKEDFLHYVWRFKKFPLTGLTTTSGENLQILHTGQYLQRSGPDFFNAQIVIGNQKWAGNIEIHLSSTDWYIHNHQHDPAYDNVVLHVVWNHDAPIFRKDNTEIHTLELHHFISPGLIQNYEALIRPKSWIYCEKQLASIDSFTLQNWLERLFLERLERKSEAILTLLQHQTGDWEAVLFCLLAKNFGLNTNGMSFMEMARCLPFSIIRKEHFEITNLEALFFGSCGLLEGEKQDQYFVELKSAYHYLAEKYRFEKPEITPLQFFRLRPDNFPTIRLAQLAMLYHQKENLFTSIIHSESTNEIYNLFNVSVSSYWQGHYQFDRENQLKKRTLTHSFIDLVIINTIIPFRFAYVKNQGKETIENLMSLLQSIPAESNSILDHFTSFGIKPKNAFESQALLELKNDYCNKGRCLECAIGTTLLKY</sequence>
<dbReference type="EMBL" id="CP029187">
    <property type="protein sequence ID" value="AWI25621.1"/>
    <property type="molecule type" value="Genomic_DNA"/>
</dbReference>
<evidence type="ECO:0000313" key="2">
    <source>
        <dbReference type="Proteomes" id="UP000244937"/>
    </source>
</evidence>
<keyword evidence="2" id="KW-1185">Reference proteome</keyword>
<dbReference type="OrthoDB" id="1005072at2"/>
<dbReference type="Proteomes" id="UP000244937">
    <property type="component" value="Chromosome"/>
</dbReference>
<dbReference type="InterPro" id="IPR021272">
    <property type="entry name" value="DUF2851"/>
</dbReference>
<dbReference type="AlphaFoldDB" id="A0A2S1SGW4"/>
<organism evidence="1 2">
    <name type="scientific">Flavobacterium pallidum</name>
    <dbReference type="NCBI Taxonomy" id="2172098"/>
    <lineage>
        <taxon>Bacteria</taxon>
        <taxon>Pseudomonadati</taxon>
        <taxon>Bacteroidota</taxon>
        <taxon>Flavobacteriia</taxon>
        <taxon>Flavobacteriales</taxon>
        <taxon>Flavobacteriaceae</taxon>
        <taxon>Flavobacterium</taxon>
    </lineage>
</organism>